<dbReference type="AlphaFoldDB" id="A0A6J4IW12"/>
<dbReference type="GO" id="GO:0016740">
    <property type="term" value="F:transferase activity"/>
    <property type="evidence" value="ECO:0007669"/>
    <property type="project" value="UniProtKB-KW"/>
</dbReference>
<dbReference type="Pfam" id="PF26371">
    <property type="entry name" value="AftB_C"/>
    <property type="match status" value="1"/>
</dbReference>
<keyword evidence="1" id="KW-0472">Membrane</keyword>
<feature type="transmembrane region" description="Helical" evidence="1">
    <location>
        <begin position="294"/>
        <end position="311"/>
    </location>
</feature>
<dbReference type="EMBL" id="CADCSY010000127">
    <property type="protein sequence ID" value="CAA9261531.1"/>
    <property type="molecule type" value="Genomic_DNA"/>
</dbReference>
<feature type="transmembrane region" description="Helical" evidence="1">
    <location>
        <begin position="317"/>
        <end position="337"/>
    </location>
</feature>
<evidence type="ECO:0000313" key="3">
    <source>
        <dbReference type="EMBL" id="CAA9261531.1"/>
    </source>
</evidence>
<proteinExistence type="predicted"/>
<accession>A0A6J4IW12</accession>
<feature type="transmembrane region" description="Helical" evidence="1">
    <location>
        <begin position="12"/>
        <end position="32"/>
    </location>
</feature>
<feature type="transmembrane region" description="Helical" evidence="1">
    <location>
        <begin position="344"/>
        <end position="361"/>
    </location>
</feature>
<keyword evidence="1" id="KW-0812">Transmembrane</keyword>
<evidence type="ECO:0000259" key="2">
    <source>
        <dbReference type="Pfam" id="PF26371"/>
    </source>
</evidence>
<reference evidence="3" key="1">
    <citation type="submission" date="2020-02" db="EMBL/GenBank/DDBJ databases">
        <authorList>
            <person name="Meier V. D."/>
        </authorList>
    </citation>
    <scope>NUCLEOTIDE SEQUENCE</scope>
    <source>
        <strain evidence="3">AVDCRST_MAG20</strain>
    </source>
</reference>
<feature type="transmembrane region" description="Helical" evidence="1">
    <location>
        <begin position="175"/>
        <end position="202"/>
    </location>
</feature>
<feature type="transmembrane region" description="Helical" evidence="1">
    <location>
        <begin position="86"/>
        <end position="103"/>
    </location>
</feature>
<evidence type="ECO:0000256" key="1">
    <source>
        <dbReference type="SAM" id="Phobius"/>
    </source>
</evidence>
<feature type="transmembrane region" description="Helical" evidence="1">
    <location>
        <begin position="266"/>
        <end position="282"/>
    </location>
</feature>
<feature type="transmembrane region" description="Helical" evidence="1">
    <location>
        <begin position="115"/>
        <end position="133"/>
    </location>
</feature>
<feature type="transmembrane region" description="Helical" evidence="1">
    <location>
        <begin position="145"/>
        <end position="163"/>
    </location>
</feature>
<dbReference type="InterPro" id="IPR058983">
    <property type="entry name" value="AftB_C"/>
</dbReference>
<keyword evidence="1" id="KW-1133">Transmembrane helix</keyword>
<name>A0A6J4IW12_9ACTN</name>
<keyword evidence="3" id="KW-0808">Transferase</keyword>
<feature type="domain" description="Terminal beta-(1-&gt;2)-arabinofuranosyltransferase C-terminal" evidence="2">
    <location>
        <begin position="439"/>
        <end position="558"/>
    </location>
</feature>
<gene>
    <name evidence="3" type="ORF">AVDCRST_MAG20-2731</name>
</gene>
<protein>
    <submittedName>
        <fullName evidence="3">Possible arabinofuranosyltransferase AftB</fullName>
    </submittedName>
</protein>
<organism evidence="3">
    <name type="scientific">uncultured Acidimicrobiales bacterium</name>
    <dbReference type="NCBI Taxonomy" id="310071"/>
    <lineage>
        <taxon>Bacteria</taxon>
        <taxon>Bacillati</taxon>
        <taxon>Actinomycetota</taxon>
        <taxon>Acidimicrobiia</taxon>
        <taxon>Acidimicrobiales</taxon>
        <taxon>environmental samples</taxon>
    </lineage>
</organism>
<sequence length="576" mass="59489">MEAGVGRRTGGLVMVAVPVAVLLVGAWSRRWLADDGFINLRIVEQVWAGNGPVWNATERVETGTSPLWLALLVVAGGVLRSVPLEWVAVALGMAASAVGLAAASMAARTLHAEQGARLVPVGALVVAAIPAFWDFSSSGLETGLSFLWLGTSGWALAVAAGQLRTGMRRPLATAALLGLGPLVRPDLALVALPLLIALLVAIRPLSRRELAGVVVAAGAAPVAFQVFRMAYYASLVPNTALAKEGAQSNWTAGWSYASDHVGTWRLWWPAAVLVVVAVALATGTPTRRRGARQVVTVAIVGGALVHALYVVRVGGDFMHARLLLPATFAVVLPWAVVPARRVTLAAAVALVPWALLAATTWQPTGQPGNGPADGVVDERAYYANLAGHPHPITAEDFGGVPYAVGGRRAAASATEGRGHLTFRVADPADRTGWIAAADASAPFAVAVDNVGVFGYLAGPEVSVIDVRGLGDPVASRLRLVGPRGRPGHEKRAEPAWVLARYAAPDASPPTDVVAAPAEVAAARAALACGDLGDILEGITRPLTPARARSNLGLGLTTSDLRTAADPVAARRELCGG</sequence>